<evidence type="ECO:0000313" key="4">
    <source>
        <dbReference type="EMBL" id="MBB5835796.1"/>
    </source>
</evidence>
<dbReference type="PANTHER" id="PTHR30204:SF93">
    <property type="entry name" value="HTH MERR-TYPE DOMAIN-CONTAINING PROTEIN"/>
    <property type="match status" value="1"/>
</dbReference>
<dbReference type="InterPro" id="IPR009061">
    <property type="entry name" value="DNA-bd_dom_put_sf"/>
</dbReference>
<gene>
    <name evidence="4" type="ORF">HDA39_002530</name>
</gene>
<dbReference type="GO" id="GO:0003677">
    <property type="term" value="F:DNA binding"/>
    <property type="evidence" value="ECO:0007669"/>
    <property type="project" value="UniProtKB-KW"/>
</dbReference>
<evidence type="ECO:0000256" key="2">
    <source>
        <dbReference type="SAM" id="Coils"/>
    </source>
</evidence>
<dbReference type="RefSeq" id="WP_184795397.1">
    <property type="nucleotide sequence ID" value="NZ_JACHMY010000001.1"/>
</dbReference>
<dbReference type="AlphaFoldDB" id="A0A7W9J534"/>
<dbReference type="Proteomes" id="UP000549971">
    <property type="component" value="Unassembled WGS sequence"/>
</dbReference>
<protein>
    <submittedName>
        <fullName evidence="4">DNA-binding transcriptional MerR regulator</fullName>
    </submittedName>
</protein>
<accession>A0A7W9J534</accession>
<dbReference type="SUPFAM" id="SSF46955">
    <property type="entry name" value="Putative DNA-binding domain"/>
    <property type="match status" value="1"/>
</dbReference>
<proteinExistence type="predicted"/>
<reference evidence="4 5" key="1">
    <citation type="submission" date="2020-08" db="EMBL/GenBank/DDBJ databases">
        <title>Sequencing the genomes of 1000 actinobacteria strains.</title>
        <authorList>
            <person name="Klenk H.-P."/>
        </authorList>
    </citation>
    <scope>NUCLEOTIDE SEQUENCE [LARGE SCALE GENOMIC DNA]</scope>
    <source>
        <strain evidence="4 5">DSM 28967</strain>
    </source>
</reference>
<evidence type="ECO:0000256" key="1">
    <source>
        <dbReference type="ARBA" id="ARBA00023125"/>
    </source>
</evidence>
<dbReference type="InterPro" id="IPR000551">
    <property type="entry name" value="MerR-type_HTH_dom"/>
</dbReference>
<dbReference type="PROSITE" id="PS50937">
    <property type="entry name" value="HTH_MERR_2"/>
    <property type="match status" value="1"/>
</dbReference>
<organism evidence="4 5">
    <name type="scientific">Kribbella italica</name>
    <dbReference type="NCBI Taxonomy" id="1540520"/>
    <lineage>
        <taxon>Bacteria</taxon>
        <taxon>Bacillati</taxon>
        <taxon>Actinomycetota</taxon>
        <taxon>Actinomycetes</taxon>
        <taxon>Propionibacteriales</taxon>
        <taxon>Kribbellaceae</taxon>
        <taxon>Kribbella</taxon>
    </lineage>
</organism>
<evidence type="ECO:0000313" key="5">
    <source>
        <dbReference type="Proteomes" id="UP000549971"/>
    </source>
</evidence>
<dbReference type="Gene3D" id="1.10.1660.10">
    <property type="match status" value="1"/>
</dbReference>
<comment type="caution">
    <text evidence="4">The sequence shown here is derived from an EMBL/GenBank/DDBJ whole genome shotgun (WGS) entry which is preliminary data.</text>
</comment>
<evidence type="ECO:0000259" key="3">
    <source>
        <dbReference type="PROSITE" id="PS50937"/>
    </source>
</evidence>
<dbReference type="PANTHER" id="PTHR30204">
    <property type="entry name" value="REDOX-CYCLING DRUG-SENSING TRANSCRIPTIONAL ACTIVATOR SOXR"/>
    <property type="match status" value="1"/>
</dbReference>
<name>A0A7W9J534_9ACTN</name>
<dbReference type="InterPro" id="IPR047057">
    <property type="entry name" value="MerR_fam"/>
</dbReference>
<dbReference type="GO" id="GO:0003700">
    <property type="term" value="F:DNA-binding transcription factor activity"/>
    <property type="evidence" value="ECO:0007669"/>
    <property type="project" value="InterPro"/>
</dbReference>
<keyword evidence="1 4" id="KW-0238">DNA-binding</keyword>
<keyword evidence="2" id="KW-0175">Coiled coil</keyword>
<dbReference type="Pfam" id="PF13411">
    <property type="entry name" value="MerR_1"/>
    <property type="match status" value="1"/>
</dbReference>
<sequence>MGWSTKQLAELAGTTLKTVRHYHKVGLLEEPERSTNGYKQYGVAHLVRLLRIRRLTDLGMSLPQIAAMGDADEHPEEALRLLDAELAAAVERIQRVRAELALILRQSLPTDLPAALAPGIGEFSEADRAMMVVYSRVLAPSGIEAWRRMLVEYQHTQPGRDFDNLPADADEETRRDIAERMLPHVVDLLETYPDVVAAQFEAPGGIQQVARAVGVAIRELFNPAQLDVMRRINRLLPQEHRER</sequence>
<dbReference type="SMART" id="SM00422">
    <property type="entry name" value="HTH_MERR"/>
    <property type="match status" value="1"/>
</dbReference>
<keyword evidence="5" id="KW-1185">Reference proteome</keyword>
<feature type="coiled-coil region" evidence="2">
    <location>
        <begin position="79"/>
        <end position="106"/>
    </location>
</feature>
<dbReference type="EMBL" id="JACHMY010000001">
    <property type="protein sequence ID" value="MBB5835796.1"/>
    <property type="molecule type" value="Genomic_DNA"/>
</dbReference>
<feature type="domain" description="HTH merR-type" evidence="3">
    <location>
        <begin position="1"/>
        <end position="71"/>
    </location>
</feature>